<protein>
    <submittedName>
        <fullName evidence="8">DNA helicase-2/ATP-dependent DNA helicase PcrA</fullName>
        <ecNumber evidence="8">3.6.4.12</ecNumber>
    </submittedName>
</protein>
<evidence type="ECO:0000259" key="7">
    <source>
        <dbReference type="PROSITE" id="PS51198"/>
    </source>
</evidence>
<keyword evidence="6" id="KW-0175">Coiled coil</keyword>
<organism evidence="8 9">
    <name type="scientific">[Anoxybacillus] calidus</name>
    <dbReference type="NCBI Taxonomy" id="575178"/>
    <lineage>
        <taxon>Bacteria</taxon>
        <taxon>Bacillati</taxon>
        <taxon>Bacillota</taxon>
        <taxon>Bacilli</taxon>
        <taxon>Bacillales</taxon>
        <taxon>Anoxybacillaceae</taxon>
        <taxon>Paranoxybacillus</taxon>
    </lineage>
</organism>
<dbReference type="GO" id="GO:0000725">
    <property type="term" value="P:recombinational repair"/>
    <property type="evidence" value="ECO:0007669"/>
    <property type="project" value="TreeGrafter"/>
</dbReference>
<dbReference type="EMBL" id="JACDUU010000002">
    <property type="protein sequence ID" value="MBA2871086.1"/>
    <property type="molecule type" value="Genomic_DNA"/>
</dbReference>
<dbReference type="Pfam" id="PF13538">
    <property type="entry name" value="UvrD_C_2"/>
    <property type="match status" value="1"/>
</dbReference>
<dbReference type="Pfam" id="PF00580">
    <property type="entry name" value="UvrD-helicase"/>
    <property type="match status" value="1"/>
</dbReference>
<dbReference type="NCBIfam" id="NF041464">
    <property type="entry name" value="HelD_BACSU"/>
    <property type="match status" value="1"/>
</dbReference>
<name>A0A7W0BUB2_9BACL</name>
<keyword evidence="9" id="KW-1185">Reference proteome</keyword>
<dbReference type="GO" id="GO:0043138">
    <property type="term" value="F:3'-5' DNA helicase activity"/>
    <property type="evidence" value="ECO:0007669"/>
    <property type="project" value="TreeGrafter"/>
</dbReference>
<dbReference type="GO" id="GO:0016787">
    <property type="term" value="F:hydrolase activity"/>
    <property type="evidence" value="ECO:0007669"/>
    <property type="project" value="UniProtKB-UniRule"/>
</dbReference>
<dbReference type="Proteomes" id="UP000580891">
    <property type="component" value="Unassembled WGS sequence"/>
</dbReference>
<evidence type="ECO:0000256" key="2">
    <source>
        <dbReference type="ARBA" id="ARBA00022801"/>
    </source>
</evidence>
<feature type="coiled-coil region" evidence="6">
    <location>
        <begin position="386"/>
        <end position="463"/>
    </location>
</feature>
<dbReference type="PANTHER" id="PTHR11070:SF17">
    <property type="entry name" value="DNA HELICASE IV"/>
    <property type="match status" value="1"/>
</dbReference>
<dbReference type="Gene3D" id="3.40.50.300">
    <property type="entry name" value="P-loop containing nucleotide triphosphate hydrolases"/>
    <property type="match status" value="2"/>
</dbReference>
<feature type="domain" description="UvrD-like helicase ATP-binding" evidence="7">
    <location>
        <begin position="209"/>
        <end position="615"/>
    </location>
</feature>
<dbReference type="InterPro" id="IPR027785">
    <property type="entry name" value="UvrD-like_helicase_C"/>
</dbReference>
<reference evidence="8 9" key="1">
    <citation type="submission" date="2020-07" db="EMBL/GenBank/DDBJ databases">
        <title>Genomic Encyclopedia of Type Strains, Phase IV (KMG-IV): sequencing the most valuable type-strain genomes for metagenomic binning, comparative biology and taxonomic classification.</title>
        <authorList>
            <person name="Goeker M."/>
        </authorList>
    </citation>
    <scope>NUCLEOTIDE SEQUENCE [LARGE SCALE GENOMIC DNA]</scope>
    <source>
        <strain evidence="8 9">DSM 25220</strain>
    </source>
</reference>
<keyword evidence="3 5" id="KW-0347">Helicase</keyword>
<dbReference type="InterPro" id="IPR000212">
    <property type="entry name" value="DNA_helicase_UvrD/REP"/>
</dbReference>
<evidence type="ECO:0000256" key="4">
    <source>
        <dbReference type="ARBA" id="ARBA00022840"/>
    </source>
</evidence>
<dbReference type="SUPFAM" id="SSF52540">
    <property type="entry name" value="P-loop containing nucleoside triphosphate hydrolases"/>
    <property type="match status" value="1"/>
</dbReference>
<evidence type="ECO:0000256" key="1">
    <source>
        <dbReference type="ARBA" id="ARBA00022741"/>
    </source>
</evidence>
<dbReference type="PANTHER" id="PTHR11070">
    <property type="entry name" value="UVRD / RECB / PCRA DNA HELICASE FAMILY MEMBER"/>
    <property type="match status" value="1"/>
</dbReference>
<keyword evidence="4 5" id="KW-0067">ATP-binding</keyword>
<keyword evidence="2 5" id="KW-0378">Hydrolase</keyword>
<keyword evidence="1 5" id="KW-0547">Nucleotide-binding</keyword>
<evidence type="ECO:0000256" key="5">
    <source>
        <dbReference type="PROSITE-ProRule" id="PRU00560"/>
    </source>
</evidence>
<accession>A0A7W0BUB2</accession>
<evidence type="ECO:0000313" key="9">
    <source>
        <dbReference type="Proteomes" id="UP000580891"/>
    </source>
</evidence>
<sequence length="788" mass="91030">MNTEHRQEQERLDSIMETITEQIGMLEDETSRRRKEVIDFRKHFWDDVKVNTDTFDDYLETIIALRQQAQNLSVSQSTHRQAFKRLSTLRRMQEVPYFGRIDFIEEGDSAAERIYIGISTLTDTSGENILIYDWRAPVSSVYYDYAPGPAEYATPGGTVRGTLEKKWQYIIRGGVIKSMFDTSLTIGDEILQQVLGKVTDKHMHNIVATIQREQNRIIRHDRGRLLIVQGPAGSGKTSAALQRIAYLLYKYRDSLKSDQIILFSPNSMFNSYVSNVLPELGEENMQQVTFQEYLDHRLSKEFQVEGPYEQLEYVLTAADDPSYRTRIASIRLKASTRFFETIKTYWKSLELSGMLFKDIIFRGKPIVTAKQIAERFYSSDTSLRFHNRLEKLTDWLNKQIDEAEKLERTKPWVQEEIELLSNEDYHKAYTHLRKKRGFKGESLDNYENEIEALGQLIVRQKLKPLRKWIRTLRFIDMKGIYKQLFADPTRIKRWMEGKTPEKWEDICLSTVKMLDEGKLFYEDATPFLFLKELIQGFQTNVSIKHVLVDEAQDYSPFQFEFLKCLFPSARMTVLGDFNQAIFAHASETVNFHTLTSLYGPDETDVITLTRSYRSTRPLVEFTRGLVPDGERIIAFERDGDRPVLTQLSNHAELHRCIASKVADLRKRGYNTIAIICKSAAESTAAYEALKSVEEIKLVKSGTTEYEQGVVVIPAYLAKGIEFDAVIIYNASSQVYGDESLRRLFYTACTRAMHYLQLYSVGEPSPFLRYVAPGSLLLIQSEHGTGRES</sequence>
<evidence type="ECO:0000256" key="3">
    <source>
        <dbReference type="ARBA" id="ARBA00022806"/>
    </source>
</evidence>
<dbReference type="InterPro" id="IPR027417">
    <property type="entry name" value="P-loop_NTPase"/>
</dbReference>
<dbReference type="GO" id="GO:0005524">
    <property type="term" value="F:ATP binding"/>
    <property type="evidence" value="ECO:0007669"/>
    <property type="project" value="UniProtKB-UniRule"/>
</dbReference>
<proteinExistence type="predicted"/>
<dbReference type="EC" id="3.6.4.12" evidence="8"/>
<dbReference type="PROSITE" id="PS51198">
    <property type="entry name" value="UVRD_HELICASE_ATP_BIND"/>
    <property type="match status" value="1"/>
</dbReference>
<dbReference type="RefSeq" id="WP_181536939.1">
    <property type="nucleotide sequence ID" value="NZ_JACDUU010000002.1"/>
</dbReference>
<evidence type="ECO:0000256" key="6">
    <source>
        <dbReference type="SAM" id="Coils"/>
    </source>
</evidence>
<gene>
    <name evidence="8" type="ORF">HNQ85_001356</name>
</gene>
<comment type="caution">
    <text evidence="8">The sequence shown here is derived from an EMBL/GenBank/DDBJ whole genome shotgun (WGS) entry which is preliminary data.</text>
</comment>
<dbReference type="InterPro" id="IPR014016">
    <property type="entry name" value="UvrD-like_ATP-bd"/>
</dbReference>
<evidence type="ECO:0000313" key="8">
    <source>
        <dbReference type="EMBL" id="MBA2871086.1"/>
    </source>
</evidence>
<dbReference type="GO" id="GO:0005829">
    <property type="term" value="C:cytosol"/>
    <property type="evidence" value="ECO:0007669"/>
    <property type="project" value="TreeGrafter"/>
</dbReference>
<feature type="binding site" evidence="5">
    <location>
        <begin position="230"/>
        <end position="237"/>
    </location>
    <ligand>
        <name>ATP</name>
        <dbReference type="ChEBI" id="CHEBI:30616"/>
    </ligand>
</feature>
<dbReference type="GO" id="GO:0003677">
    <property type="term" value="F:DNA binding"/>
    <property type="evidence" value="ECO:0007669"/>
    <property type="project" value="InterPro"/>
</dbReference>
<dbReference type="InterPro" id="IPR048228">
    <property type="entry name" value="HelD_bacillota"/>
</dbReference>
<dbReference type="AlphaFoldDB" id="A0A7W0BUB2"/>